<sequence>MEYWKRIPDKEVVKEGVELAFAALRRHVQARPKETWVGLSVAAASIFIWKYGQDLRHRYFAWINNKFYYMKPQEYEDFKHKVFTCLKDLTSHDPKLKEEKSLRILEIGAGIGANFDLYPNNTHLIVADPNPYFEKYFSENKANFPNIKIETIIVAKGEDIDMVESNSVDVVVTTLVLCSVTDMPKVVSQIKRVLVPGGKYIFVEHVHDWDTKNHRIRRFLQGMLTVIGFWPFIFDGCHLNRNPLPVIDAVGFSNVSSNQDYAPLPVWWMKVAQPHLRGVATK</sequence>
<dbReference type="AlphaFoldDB" id="A0A0P4VPG4"/>
<dbReference type="Gene3D" id="3.40.50.150">
    <property type="entry name" value="Vaccinia Virus protein VP39"/>
    <property type="match status" value="1"/>
</dbReference>
<evidence type="ECO:0000313" key="2">
    <source>
        <dbReference type="EMBL" id="JAI57172.1"/>
    </source>
</evidence>
<reference evidence="2" key="1">
    <citation type="submission" date="2015-09" db="EMBL/GenBank/DDBJ databases">
        <title>Scylla olivacea transcriptome.</title>
        <authorList>
            <person name="Ikhwanuddin M."/>
        </authorList>
    </citation>
    <scope>NUCLEOTIDE SEQUENCE</scope>
</reference>
<proteinExistence type="predicted"/>
<dbReference type="PANTHER" id="PTHR45036">
    <property type="entry name" value="METHYLTRANSFERASE LIKE 7B"/>
    <property type="match status" value="1"/>
</dbReference>
<organism evidence="2">
    <name type="scientific">Scylla olivacea</name>
    <name type="common">Orange mud crab</name>
    <name type="synonym">Cancer olivacea</name>
    <dbReference type="NCBI Taxonomy" id="85551"/>
    <lineage>
        <taxon>Eukaryota</taxon>
        <taxon>Metazoa</taxon>
        <taxon>Ecdysozoa</taxon>
        <taxon>Arthropoda</taxon>
        <taxon>Crustacea</taxon>
        <taxon>Multicrustacea</taxon>
        <taxon>Malacostraca</taxon>
        <taxon>Eumalacostraca</taxon>
        <taxon>Eucarida</taxon>
        <taxon>Decapoda</taxon>
        <taxon>Pleocyemata</taxon>
        <taxon>Brachyura</taxon>
        <taxon>Eubrachyura</taxon>
        <taxon>Portunoidea</taxon>
        <taxon>Portunidae</taxon>
        <taxon>Portuninae</taxon>
        <taxon>Scylla</taxon>
    </lineage>
</organism>
<dbReference type="GO" id="GO:0008757">
    <property type="term" value="F:S-adenosylmethionine-dependent methyltransferase activity"/>
    <property type="evidence" value="ECO:0007669"/>
    <property type="project" value="InterPro"/>
</dbReference>
<dbReference type="InterPro" id="IPR029063">
    <property type="entry name" value="SAM-dependent_MTases_sf"/>
</dbReference>
<evidence type="ECO:0000259" key="1">
    <source>
        <dbReference type="Pfam" id="PF08241"/>
    </source>
</evidence>
<protein>
    <recommendedName>
        <fullName evidence="1">Methyltransferase type 11 domain-containing protein</fullName>
    </recommendedName>
</protein>
<dbReference type="EMBL" id="GDRN01108749">
    <property type="protein sequence ID" value="JAI57172.1"/>
    <property type="molecule type" value="Transcribed_RNA"/>
</dbReference>
<dbReference type="PANTHER" id="PTHR45036:SF8">
    <property type="entry name" value="METHYLTRANSFERASE-LIKE PROTEIN 7A"/>
    <property type="match status" value="1"/>
</dbReference>
<name>A0A0P4VPG4_SCYOL</name>
<accession>A0A0P4VPG4</accession>
<dbReference type="SUPFAM" id="SSF53335">
    <property type="entry name" value="S-adenosyl-L-methionine-dependent methyltransferases"/>
    <property type="match status" value="1"/>
</dbReference>
<dbReference type="InterPro" id="IPR052356">
    <property type="entry name" value="Thiol_S-MT"/>
</dbReference>
<feature type="domain" description="Methyltransferase type 11" evidence="1">
    <location>
        <begin position="105"/>
        <end position="202"/>
    </location>
</feature>
<dbReference type="EMBL" id="GDRN01108750">
    <property type="protein sequence ID" value="JAI57171.1"/>
    <property type="molecule type" value="Transcribed_RNA"/>
</dbReference>
<dbReference type="InterPro" id="IPR013216">
    <property type="entry name" value="Methyltransf_11"/>
</dbReference>
<dbReference type="CDD" id="cd02440">
    <property type="entry name" value="AdoMet_MTases"/>
    <property type="match status" value="1"/>
</dbReference>
<dbReference type="Pfam" id="PF08241">
    <property type="entry name" value="Methyltransf_11"/>
    <property type="match status" value="1"/>
</dbReference>